<dbReference type="EMBL" id="UGXC01000003">
    <property type="protein sequence ID" value="SUG51792.1"/>
    <property type="molecule type" value="Genomic_DNA"/>
</dbReference>
<name>A0A379TMD2_SALER</name>
<dbReference type="AlphaFoldDB" id="A0A379TMD2"/>
<evidence type="ECO:0000313" key="1">
    <source>
        <dbReference type="EMBL" id="SUG51792.1"/>
    </source>
</evidence>
<gene>
    <name evidence="1" type="ORF">NCTC7303_04166</name>
</gene>
<protein>
    <submittedName>
        <fullName evidence="1">Uncharacterized protein</fullName>
    </submittedName>
</protein>
<proteinExistence type="predicted"/>
<accession>A0A379TMD2</accession>
<evidence type="ECO:0000313" key="2">
    <source>
        <dbReference type="Proteomes" id="UP000255443"/>
    </source>
</evidence>
<dbReference type="Proteomes" id="UP000255443">
    <property type="component" value="Unassembled WGS sequence"/>
</dbReference>
<organism evidence="1 2">
    <name type="scientific">Salmonella enterica subsp. arizonae</name>
    <dbReference type="NCBI Taxonomy" id="59203"/>
    <lineage>
        <taxon>Bacteria</taxon>
        <taxon>Pseudomonadati</taxon>
        <taxon>Pseudomonadota</taxon>
        <taxon>Gammaproteobacteria</taxon>
        <taxon>Enterobacterales</taxon>
        <taxon>Enterobacteriaceae</taxon>
        <taxon>Salmonella</taxon>
    </lineage>
</organism>
<reference evidence="1 2" key="1">
    <citation type="submission" date="2018-06" db="EMBL/GenBank/DDBJ databases">
        <authorList>
            <consortium name="Pathogen Informatics"/>
            <person name="Doyle S."/>
        </authorList>
    </citation>
    <scope>NUCLEOTIDE SEQUENCE [LARGE SCALE GENOMIC DNA]</scope>
    <source>
        <strain evidence="1 2">NCTC7303</strain>
    </source>
</reference>
<sequence length="133" mass="14509">MLGFVSALSSAVAVMILLLSVLLANLLSVAITKDNKLDSANLAYEADNKDQIDAAMGKGFSLSVKDLLPLRSSDVAVRLYCTYGNNLSLEVAKKYTTYNYIVAKSALGDKKIIVEQPIYENKKNTCIVEEVKK</sequence>